<reference evidence="1 2" key="1">
    <citation type="submission" date="2019-07" db="EMBL/GenBank/DDBJ databases">
        <title>Whole genome shotgun sequence of Microvirga aerophila NBRC 106136.</title>
        <authorList>
            <person name="Hosoyama A."/>
            <person name="Uohara A."/>
            <person name="Ohji S."/>
            <person name="Ichikawa N."/>
        </authorList>
    </citation>
    <scope>NUCLEOTIDE SEQUENCE [LARGE SCALE GENOMIC DNA]</scope>
    <source>
        <strain evidence="1 2">NBRC 106136</strain>
    </source>
</reference>
<dbReference type="AlphaFoldDB" id="A0A512BZ04"/>
<proteinExistence type="predicted"/>
<evidence type="ECO:0000313" key="2">
    <source>
        <dbReference type="Proteomes" id="UP000321085"/>
    </source>
</evidence>
<organism evidence="1 2">
    <name type="scientific">Microvirga aerophila</name>
    <dbReference type="NCBI Taxonomy" id="670291"/>
    <lineage>
        <taxon>Bacteria</taxon>
        <taxon>Pseudomonadati</taxon>
        <taxon>Pseudomonadota</taxon>
        <taxon>Alphaproteobacteria</taxon>
        <taxon>Hyphomicrobiales</taxon>
        <taxon>Methylobacteriaceae</taxon>
        <taxon>Microvirga</taxon>
    </lineage>
</organism>
<dbReference type="Proteomes" id="UP000321085">
    <property type="component" value="Unassembled WGS sequence"/>
</dbReference>
<name>A0A512BZ04_9HYPH</name>
<comment type="caution">
    <text evidence="1">The sequence shown here is derived from an EMBL/GenBank/DDBJ whole genome shotgun (WGS) entry which is preliminary data.</text>
</comment>
<dbReference type="RefSeq" id="WP_147022208.1">
    <property type="nucleotide sequence ID" value="NZ_BJYU01000092.1"/>
</dbReference>
<keyword evidence="2" id="KW-1185">Reference proteome</keyword>
<sequence length="62" mass="6372">MFEQAVQFSEAFRQGASQMQGALVPALKGCPHCNTVQMIAAPSLGTCADCGAEMKVSGPAQA</sequence>
<protein>
    <submittedName>
        <fullName evidence="1">Uncharacterized protein</fullName>
    </submittedName>
</protein>
<evidence type="ECO:0000313" key="1">
    <source>
        <dbReference type="EMBL" id="GEO17168.1"/>
    </source>
</evidence>
<accession>A0A512BZ04</accession>
<dbReference type="EMBL" id="BJYU01000092">
    <property type="protein sequence ID" value="GEO17168.1"/>
    <property type="molecule type" value="Genomic_DNA"/>
</dbReference>
<gene>
    <name evidence="1" type="ORF">MAE02_48640</name>
</gene>